<dbReference type="Gene3D" id="1.10.357.10">
    <property type="entry name" value="Tetracycline Repressor, domain 2"/>
    <property type="match status" value="1"/>
</dbReference>
<sequence>MSTSDRRSYHHGDLRAALLRSALDLLDADGADALSLRAVARHAGVSANAPYRHYQDKEALLAALAAHGFTELKARFEEASDGSKGGTASAPADLAGALAPVARATVRYALDHPGLFHLMFGHPCVSHAEVSAASDAALAVVTARIAAFAAPEHREPLKVGVWALLYGLSLLLLDGRLGDPGPHQIDALVDSVVRTVISADWMSGGDAPGARDVLGARGAPGAPGARGAGSGEGQPVDGGGARA</sequence>
<evidence type="ECO:0000256" key="5">
    <source>
        <dbReference type="SAM" id="MobiDB-lite"/>
    </source>
</evidence>
<evidence type="ECO:0000313" key="7">
    <source>
        <dbReference type="EMBL" id="WTY97241.1"/>
    </source>
</evidence>
<reference evidence="7" key="1">
    <citation type="submission" date="2022-10" db="EMBL/GenBank/DDBJ databases">
        <title>The complete genomes of actinobacterial strains from the NBC collection.</title>
        <authorList>
            <person name="Joergensen T.S."/>
            <person name="Alvarez Arevalo M."/>
            <person name="Sterndorff E.B."/>
            <person name="Faurdal D."/>
            <person name="Vuksanovic O."/>
            <person name="Mourched A.-S."/>
            <person name="Charusanti P."/>
            <person name="Shaw S."/>
            <person name="Blin K."/>
            <person name="Weber T."/>
        </authorList>
    </citation>
    <scope>NUCLEOTIDE SEQUENCE</scope>
    <source>
        <strain evidence="7">NBC_01401</strain>
    </source>
</reference>
<evidence type="ECO:0000256" key="2">
    <source>
        <dbReference type="ARBA" id="ARBA00023125"/>
    </source>
</evidence>
<name>A0AAU3GXV2_9ACTN</name>
<keyword evidence="1" id="KW-0805">Transcription regulation</keyword>
<feature type="region of interest" description="Disordered" evidence="5">
    <location>
        <begin position="210"/>
        <end position="243"/>
    </location>
</feature>
<dbReference type="InterPro" id="IPR050109">
    <property type="entry name" value="HTH-type_TetR-like_transc_reg"/>
</dbReference>
<protein>
    <submittedName>
        <fullName evidence="7">TetR/AcrR family transcriptional regulator</fullName>
    </submittedName>
</protein>
<dbReference type="SUPFAM" id="SSF48498">
    <property type="entry name" value="Tetracyclin repressor-like, C-terminal domain"/>
    <property type="match status" value="1"/>
</dbReference>
<evidence type="ECO:0000256" key="1">
    <source>
        <dbReference type="ARBA" id="ARBA00023015"/>
    </source>
</evidence>
<organism evidence="7">
    <name type="scientific">Streptomyces sp. NBC_01401</name>
    <dbReference type="NCBI Taxonomy" id="2903854"/>
    <lineage>
        <taxon>Bacteria</taxon>
        <taxon>Bacillati</taxon>
        <taxon>Actinomycetota</taxon>
        <taxon>Actinomycetes</taxon>
        <taxon>Kitasatosporales</taxon>
        <taxon>Streptomycetaceae</taxon>
        <taxon>Streptomyces</taxon>
    </lineage>
</organism>
<feature type="domain" description="HTH tetR-type" evidence="6">
    <location>
        <begin position="12"/>
        <end position="72"/>
    </location>
</feature>
<dbReference type="Pfam" id="PF00440">
    <property type="entry name" value="TetR_N"/>
    <property type="match status" value="1"/>
</dbReference>
<dbReference type="SUPFAM" id="SSF46689">
    <property type="entry name" value="Homeodomain-like"/>
    <property type="match status" value="1"/>
</dbReference>
<dbReference type="InterPro" id="IPR009057">
    <property type="entry name" value="Homeodomain-like_sf"/>
</dbReference>
<dbReference type="GO" id="GO:0000976">
    <property type="term" value="F:transcription cis-regulatory region binding"/>
    <property type="evidence" value="ECO:0007669"/>
    <property type="project" value="TreeGrafter"/>
</dbReference>
<evidence type="ECO:0000256" key="3">
    <source>
        <dbReference type="ARBA" id="ARBA00023163"/>
    </source>
</evidence>
<dbReference type="Pfam" id="PF13305">
    <property type="entry name" value="TetR_C_33"/>
    <property type="match status" value="1"/>
</dbReference>
<dbReference type="PROSITE" id="PS50977">
    <property type="entry name" value="HTH_TETR_2"/>
    <property type="match status" value="1"/>
</dbReference>
<evidence type="ECO:0000259" key="6">
    <source>
        <dbReference type="PROSITE" id="PS50977"/>
    </source>
</evidence>
<dbReference type="PANTHER" id="PTHR30055:SF220">
    <property type="entry name" value="TETR-FAMILY REGULATORY PROTEIN"/>
    <property type="match status" value="1"/>
</dbReference>
<keyword evidence="2 4" id="KW-0238">DNA-binding</keyword>
<dbReference type="InterPro" id="IPR001647">
    <property type="entry name" value="HTH_TetR"/>
</dbReference>
<evidence type="ECO:0000256" key="4">
    <source>
        <dbReference type="PROSITE-ProRule" id="PRU00335"/>
    </source>
</evidence>
<keyword evidence="3" id="KW-0804">Transcription</keyword>
<accession>A0AAU3GXV2</accession>
<dbReference type="EMBL" id="CP109535">
    <property type="protein sequence ID" value="WTY97241.1"/>
    <property type="molecule type" value="Genomic_DNA"/>
</dbReference>
<dbReference type="GO" id="GO:0003700">
    <property type="term" value="F:DNA-binding transcription factor activity"/>
    <property type="evidence" value="ECO:0007669"/>
    <property type="project" value="TreeGrafter"/>
</dbReference>
<dbReference type="InterPro" id="IPR036271">
    <property type="entry name" value="Tet_transcr_reg_TetR-rel_C_sf"/>
</dbReference>
<gene>
    <name evidence="7" type="ORF">OG626_21235</name>
</gene>
<dbReference type="PANTHER" id="PTHR30055">
    <property type="entry name" value="HTH-TYPE TRANSCRIPTIONAL REGULATOR RUTR"/>
    <property type="match status" value="1"/>
</dbReference>
<dbReference type="InterPro" id="IPR025996">
    <property type="entry name" value="MT1864/Rv1816-like_C"/>
</dbReference>
<proteinExistence type="predicted"/>
<dbReference type="AlphaFoldDB" id="A0AAU3GXV2"/>
<feature type="DNA-binding region" description="H-T-H motif" evidence="4">
    <location>
        <begin position="35"/>
        <end position="54"/>
    </location>
</feature>
<dbReference type="PRINTS" id="PR00455">
    <property type="entry name" value="HTHTETR"/>
</dbReference>
<feature type="compositionally biased region" description="Gly residues" evidence="5">
    <location>
        <begin position="224"/>
        <end position="243"/>
    </location>
</feature>